<feature type="transmembrane region" description="Helical" evidence="7">
    <location>
        <begin position="363"/>
        <end position="384"/>
    </location>
</feature>
<dbReference type="eggNOG" id="ENOG502S50Z">
    <property type="taxonomic scope" value="Eukaryota"/>
</dbReference>
<dbReference type="AlphaFoldDB" id="C8V041"/>
<dbReference type="InterPro" id="IPR005018">
    <property type="entry name" value="DOMON_domain"/>
</dbReference>
<keyword evidence="6 7" id="KW-0472">Membrane</keyword>
<dbReference type="Pfam" id="PF16010">
    <property type="entry name" value="CDH-cyt"/>
    <property type="match status" value="1"/>
</dbReference>
<sequence>MKPHKLLPWVSALVPSTTARTASFHPPHRADITFSISVPSSSNPSSLLFRIQAQKSIEWIALAQGTHMANANMFLVYASQSDPSNITVSPRAAPGHVPPRYNHNARVALLSHSGIDIVTGDITAEIECFTCLKGYGGFMDPDGAETRWVWAFKEINEEDEETRLRSDDVTARIAFHDEFGRVIVDLSRARTDSSSKDLFSDPDFDAVHPVDQTGDDSNSKYDMAIAHGVLMSLAFFFLFPSFALSVPLGYPLMKIHAPLQGVTLGIALLGAVLGFKIWNSAGRNMHPHPILGLILISIILLIQPMLGYFQHVHFLRVGGKSYFAYMHRWLGRVGILLGVVNGIWGFAWVGAADRGAGWWHTAMVWYLVVAGVGLVAYVSVRGWLVLVLERKRKGVLADIQRRVDGGYRDLDEDEDEDVGEIVVR</sequence>
<feature type="transmembrane region" description="Helical" evidence="7">
    <location>
        <begin position="258"/>
        <end position="278"/>
    </location>
</feature>
<dbReference type="EMBL" id="BN001301">
    <property type="protein sequence ID" value="CBF69366.1"/>
    <property type="molecule type" value="Genomic_DNA"/>
</dbReference>
<feature type="domain" description="Cytochrome b561" evidence="9">
    <location>
        <begin position="226"/>
        <end position="346"/>
    </location>
</feature>
<reference evidence="11" key="2">
    <citation type="journal article" date="2009" name="Fungal Genet. Biol.">
        <title>The 2008 update of the Aspergillus nidulans genome annotation: a community effort.</title>
        <authorList>
            <person name="Wortman J.R."/>
            <person name="Gilsenan J.M."/>
            <person name="Joardar V."/>
            <person name="Deegan J."/>
            <person name="Clutterbuck J."/>
            <person name="Andersen M.R."/>
            <person name="Archer D."/>
            <person name="Bencina M."/>
            <person name="Braus G."/>
            <person name="Coutinho P."/>
            <person name="von Dohren H."/>
            <person name="Doonan J."/>
            <person name="Driessen A.J."/>
            <person name="Durek P."/>
            <person name="Espeso E."/>
            <person name="Fekete E."/>
            <person name="Flipphi M."/>
            <person name="Estrada C.G."/>
            <person name="Geysens S."/>
            <person name="Goldman G."/>
            <person name="de Groot P.W."/>
            <person name="Hansen K."/>
            <person name="Harris S.D."/>
            <person name="Heinekamp T."/>
            <person name="Helmstaedt K."/>
            <person name="Henrissat B."/>
            <person name="Hofmann G."/>
            <person name="Homan T."/>
            <person name="Horio T."/>
            <person name="Horiuchi H."/>
            <person name="James S."/>
            <person name="Jones M."/>
            <person name="Karaffa L."/>
            <person name="Karanyi Z."/>
            <person name="Kato M."/>
            <person name="Keller N."/>
            <person name="Kelly D.E."/>
            <person name="Kiel J.A."/>
            <person name="Kim J.M."/>
            <person name="van der Klei I.J."/>
            <person name="Klis F.M."/>
            <person name="Kovalchuk A."/>
            <person name="Krasevec N."/>
            <person name="Kubicek C.P."/>
            <person name="Liu B."/>
            <person name="Maccabe A."/>
            <person name="Meyer V."/>
            <person name="Mirabito P."/>
            <person name="Miskei M."/>
            <person name="Mos M."/>
            <person name="Mullins J."/>
            <person name="Nelson D.R."/>
            <person name="Nielsen J."/>
            <person name="Oakley B.R."/>
            <person name="Osmani S.A."/>
            <person name="Pakula T."/>
            <person name="Paszewski A."/>
            <person name="Paulsen I."/>
            <person name="Pilsyk S."/>
            <person name="Pocsi I."/>
            <person name="Punt P.J."/>
            <person name="Ram A.F."/>
            <person name="Ren Q."/>
            <person name="Robellet X."/>
            <person name="Robson G."/>
            <person name="Seiboth B."/>
            <person name="van Solingen P."/>
            <person name="Specht T."/>
            <person name="Sun J."/>
            <person name="Taheri-Talesh N."/>
            <person name="Takeshita N."/>
            <person name="Ussery D."/>
            <person name="vanKuyk P.A."/>
            <person name="Visser H."/>
            <person name="van de Vondervoort P.J."/>
            <person name="de Vries R.P."/>
            <person name="Walton J."/>
            <person name="Xiang X."/>
            <person name="Xiong Y."/>
            <person name="Zeng A.P."/>
            <person name="Brandt B.W."/>
            <person name="Cornell M.J."/>
            <person name="van den Hondel C.A."/>
            <person name="Visser J."/>
            <person name="Oliver S.G."/>
            <person name="Turner G."/>
        </authorList>
    </citation>
    <scope>GENOME REANNOTATION</scope>
    <source>
        <strain evidence="11">FGSC A4 / ATCC 38163 / CBS 112.46 / NRRL 194 / M139</strain>
    </source>
</reference>
<keyword evidence="2" id="KW-0813">Transport</keyword>
<evidence type="ECO:0000256" key="3">
    <source>
        <dbReference type="ARBA" id="ARBA00022692"/>
    </source>
</evidence>
<evidence type="ECO:0008006" key="12">
    <source>
        <dbReference type="Google" id="ProtNLM"/>
    </source>
</evidence>
<evidence type="ECO:0000259" key="8">
    <source>
        <dbReference type="SMART" id="SM00664"/>
    </source>
</evidence>
<dbReference type="InParanoid" id="C8V041"/>
<evidence type="ECO:0000256" key="7">
    <source>
        <dbReference type="SAM" id="Phobius"/>
    </source>
</evidence>
<dbReference type="RefSeq" id="XP_664087.2">
    <property type="nucleotide sequence ID" value="XM_658995.2"/>
</dbReference>
<feature type="transmembrane region" description="Helical" evidence="7">
    <location>
        <begin position="329"/>
        <end position="351"/>
    </location>
</feature>
<feature type="domain" description="DOMON" evidence="8">
    <location>
        <begin position="59"/>
        <end position="153"/>
    </location>
</feature>
<dbReference type="PANTHER" id="PTHR47797">
    <property type="entry name" value="DEHYDROGENASE, PUTATIVE (AFU_ORTHOLOGUE AFUA_8G05805)-RELATED"/>
    <property type="match status" value="1"/>
</dbReference>
<feature type="transmembrane region" description="Helical" evidence="7">
    <location>
        <begin position="224"/>
        <end position="246"/>
    </location>
</feature>
<evidence type="ECO:0000256" key="4">
    <source>
        <dbReference type="ARBA" id="ARBA00022982"/>
    </source>
</evidence>
<dbReference type="HOGENOM" id="CLU_031471_1_0_1"/>
<dbReference type="InterPro" id="IPR015920">
    <property type="entry name" value="Cellobiose_DH-like_cyt"/>
</dbReference>
<dbReference type="VEuPathDB" id="FungiDB:AN10820"/>
<comment type="subcellular location">
    <subcellularLocation>
        <location evidence="1">Membrane</location>
    </subcellularLocation>
</comment>
<dbReference type="PANTHER" id="PTHR47797:SF1">
    <property type="entry name" value="CYTOCHROME B561 DOMAIN-CONTAINING PROTEIN-RELATED"/>
    <property type="match status" value="1"/>
</dbReference>
<protein>
    <recommendedName>
        <fullName evidence="12">Cytochrome b561 domain-containing protein</fullName>
    </recommendedName>
</protein>
<name>C8V041_EMENI</name>
<keyword evidence="3 7" id="KW-0812">Transmembrane</keyword>
<dbReference type="GeneID" id="2871375"/>
<dbReference type="SMART" id="SM00664">
    <property type="entry name" value="DoH"/>
    <property type="match status" value="1"/>
</dbReference>
<dbReference type="STRING" id="227321.C8V041"/>
<evidence type="ECO:0000313" key="11">
    <source>
        <dbReference type="Proteomes" id="UP000000560"/>
    </source>
</evidence>
<dbReference type="Gene3D" id="1.20.120.1770">
    <property type="match status" value="1"/>
</dbReference>
<evidence type="ECO:0000256" key="6">
    <source>
        <dbReference type="ARBA" id="ARBA00023136"/>
    </source>
</evidence>
<dbReference type="CDD" id="cd08760">
    <property type="entry name" value="Cyt_b561_FRRS1_like"/>
    <property type="match status" value="1"/>
</dbReference>
<reference evidence="11" key="1">
    <citation type="journal article" date="2005" name="Nature">
        <title>Sequencing of Aspergillus nidulans and comparative analysis with A. fumigatus and A. oryzae.</title>
        <authorList>
            <person name="Galagan J.E."/>
            <person name="Calvo S.E."/>
            <person name="Cuomo C."/>
            <person name="Ma L.J."/>
            <person name="Wortman J.R."/>
            <person name="Batzoglou S."/>
            <person name="Lee S.I."/>
            <person name="Basturkmen M."/>
            <person name="Spevak C.C."/>
            <person name="Clutterbuck J."/>
            <person name="Kapitonov V."/>
            <person name="Jurka J."/>
            <person name="Scazzocchio C."/>
            <person name="Farman M."/>
            <person name="Butler J."/>
            <person name="Purcell S."/>
            <person name="Harris S."/>
            <person name="Braus G.H."/>
            <person name="Draht O."/>
            <person name="Busch S."/>
            <person name="D'Enfert C."/>
            <person name="Bouchier C."/>
            <person name="Goldman G.H."/>
            <person name="Bell-Pedersen D."/>
            <person name="Griffiths-Jones S."/>
            <person name="Doonan J.H."/>
            <person name="Yu J."/>
            <person name="Vienken K."/>
            <person name="Pain A."/>
            <person name="Freitag M."/>
            <person name="Selker E.U."/>
            <person name="Archer D.B."/>
            <person name="Penalva M.A."/>
            <person name="Oakley B.R."/>
            <person name="Momany M."/>
            <person name="Tanaka T."/>
            <person name="Kumagai T."/>
            <person name="Asai K."/>
            <person name="Machida M."/>
            <person name="Nierman W.C."/>
            <person name="Denning D.W."/>
            <person name="Caddick M."/>
            <person name="Hynes M."/>
            <person name="Paoletti M."/>
            <person name="Fischer R."/>
            <person name="Miller B."/>
            <person name="Dyer P."/>
            <person name="Sachs M.S."/>
            <person name="Osmani S.A."/>
            <person name="Birren B.W."/>
        </authorList>
    </citation>
    <scope>NUCLEOTIDE SEQUENCE [LARGE SCALE GENOMIC DNA]</scope>
    <source>
        <strain evidence="11">FGSC A4 / ATCC 38163 / CBS 112.46 / NRRL 194 / M139</strain>
    </source>
</reference>
<dbReference type="Gene3D" id="2.60.40.1210">
    <property type="entry name" value="Cellobiose dehydrogenase, cytochrome domain"/>
    <property type="match status" value="1"/>
</dbReference>
<dbReference type="SUPFAM" id="SSF49344">
    <property type="entry name" value="CBD9-like"/>
    <property type="match status" value="1"/>
</dbReference>
<organism evidence="10 11">
    <name type="scientific">Emericella nidulans (strain FGSC A4 / ATCC 38163 / CBS 112.46 / NRRL 194 / M139)</name>
    <name type="common">Aspergillus nidulans</name>
    <dbReference type="NCBI Taxonomy" id="227321"/>
    <lineage>
        <taxon>Eukaryota</taxon>
        <taxon>Fungi</taxon>
        <taxon>Dikarya</taxon>
        <taxon>Ascomycota</taxon>
        <taxon>Pezizomycotina</taxon>
        <taxon>Eurotiomycetes</taxon>
        <taxon>Eurotiomycetidae</taxon>
        <taxon>Eurotiales</taxon>
        <taxon>Aspergillaceae</taxon>
        <taxon>Aspergillus</taxon>
        <taxon>Aspergillus subgen. Nidulantes</taxon>
    </lineage>
</organism>
<dbReference type="SMART" id="SM00665">
    <property type="entry name" value="B561"/>
    <property type="match status" value="1"/>
</dbReference>
<evidence type="ECO:0000256" key="2">
    <source>
        <dbReference type="ARBA" id="ARBA00022448"/>
    </source>
</evidence>
<dbReference type="InterPro" id="IPR006593">
    <property type="entry name" value="Cyt_b561/ferric_Rdtase_TM"/>
</dbReference>
<keyword evidence="11" id="KW-1185">Reference proteome</keyword>
<proteinExistence type="predicted"/>
<dbReference type="OrthoDB" id="19261at2759"/>
<dbReference type="GO" id="GO:0016020">
    <property type="term" value="C:membrane"/>
    <property type="evidence" value="ECO:0007669"/>
    <property type="project" value="UniProtKB-SubCell"/>
</dbReference>
<evidence type="ECO:0000256" key="5">
    <source>
        <dbReference type="ARBA" id="ARBA00022989"/>
    </source>
</evidence>
<dbReference type="KEGG" id="ani:ANIA_10820"/>
<keyword evidence="4" id="KW-0249">Electron transport</keyword>
<evidence type="ECO:0000256" key="1">
    <source>
        <dbReference type="ARBA" id="ARBA00004370"/>
    </source>
</evidence>
<accession>C8V041</accession>
<evidence type="ECO:0000259" key="9">
    <source>
        <dbReference type="SMART" id="SM00665"/>
    </source>
</evidence>
<gene>
    <name evidence="10" type="ORF">ANIA_10820</name>
</gene>
<evidence type="ECO:0000313" key="10">
    <source>
        <dbReference type="EMBL" id="CBF69366.1"/>
    </source>
</evidence>
<dbReference type="Proteomes" id="UP000000560">
    <property type="component" value="Chromosome I"/>
</dbReference>
<dbReference type="OMA" id="KSPWIWA"/>
<feature type="transmembrane region" description="Helical" evidence="7">
    <location>
        <begin position="290"/>
        <end position="309"/>
    </location>
</feature>
<dbReference type="CDD" id="cd09630">
    <property type="entry name" value="CDH_like_cytochrome"/>
    <property type="match status" value="1"/>
</dbReference>
<keyword evidence="5 7" id="KW-1133">Transmembrane helix</keyword>